<keyword evidence="3" id="KW-1185">Reference proteome</keyword>
<proteinExistence type="predicted"/>
<protein>
    <submittedName>
        <fullName evidence="2">WbqC family protein</fullName>
    </submittedName>
</protein>
<feature type="region of interest" description="Disordered" evidence="1">
    <location>
        <begin position="1"/>
        <end position="37"/>
    </location>
</feature>
<evidence type="ECO:0000256" key="1">
    <source>
        <dbReference type="SAM" id="MobiDB-lite"/>
    </source>
</evidence>
<evidence type="ECO:0000313" key="2">
    <source>
        <dbReference type="EMBL" id="QUX23069.1"/>
    </source>
</evidence>
<sequence length="274" mass="30900">MPGVIGDPASPSPDPAPAASDREPGSGPLTGRDTSPDRRVRVAVHQPHYLPWLGTVDKLDRCDLFVFLDTVQFERRGWQNRNYVAGRGRPVLLTVPVTQGSRDDRILDKEIDNNQKWRAKHLKALAEHCYPKTPYWNEYKEEIAHLYETEWDDLATLAIATTRMVMRGFGIDTPVLRASEIGDFPGRKTELLAQICAKTGADVLLSGDGARGYLDPQILLRYGIDVEWQGFRHPVYRQHQREPEDFAPRLSAIDLLLNAGPDALEILRRARAQS</sequence>
<accession>A0ABX8BP84</accession>
<name>A0ABX8BP84_9ACTN</name>
<dbReference type="Pfam" id="PF08889">
    <property type="entry name" value="WbqC"/>
    <property type="match status" value="1"/>
</dbReference>
<dbReference type="InterPro" id="IPR014985">
    <property type="entry name" value="WbqC"/>
</dbReference>
<dbReference type="Proteomes" id="UP000676079">
    <property type="component" value="Chromosome"/>
</dbReference>
<dbReference type="EMBL" id="CP074133">
    <property type="protein sequence ID" value="QUX23069.1"/>
    <property type="molecule type" value="Genomic_DNA"/>
</dbReference>
<evidence type="ECO:0000313" key="3">
    <source>
        <dbReference type="Proteomes" id="UP000676079"/>
    </source>
</evidence>
<reference evidence="2 3" key="1">
    <citation type="submission" date="2021-05" db="EMBL/GenBank/DDBJ databases">
        <title>Direct Submission.</title>
        <authorList>
            <person name="Li K."/>
            <person name="Gao J."/>
        </authorList>
    </citation>
    <scope>NUCLEOTIDE SEQUENCE [LARGE SCALE GENOMIC DNA]</scope>
    <source>
        <strain evidence="2 3">Mg02</strain>
    </source>
</reference>
<gene>
    <name evidence="2" type="ORF">KGD84_01275</name>
</gene>
<organism evidence="2 3">
    <name type="scientific">Nocardiopsis changdeensis</name>
    <dbReference type="NCBI Taxonomy" id="2831969"/>
    <lineage>
        <taxon>Bacteria</taxon>
        <taxon>Bacillati</taxon>
        <taxon>Actinomycetota</taxon>
        <taxon>Actinomycetes</taxon>
        <taxon>Streptosporangiales</taxon>
        <taxon>Nocardiopsidaceae</taxon>
        <taxon>Nocardiopsis</taxon>
    </lineage>
</organism>